<organism evidence="2 3">
    <name type="scientific">Oceanobacillus arenosus</name>
    <dbReference type="NCBI Taxonomy" id="1229153"/>
    <lineage>
        <taxon>Bacteria</taxon>
        <taxon>Bacillati</taxon>
        <taxon>Bacillota</taxon>
        <taxon>Bacilli</taxon>
        <taxon>Bacillales</taxon>
        <taxon>Bacillaceae</taxon>
        <taxon>Oceanobacillus</taxon>
    </lineage>
</organism>
<accession>A0A3D8PLM1</accession>
<keyword evidence="1" id="KW-0732">Signal</keyword>
<evidence type="ECO:0000256" key="1">
    <source>
        <dbReference type="SAM" id="SignalP"/>
    </source>
</evidence>
<comment type="caution">
    <text evidence="2">The sequence shown here is derived from an EMBL/GenBank/DDBJ whole genome shotgun (WGS) entry which is preliminary data.</text>
</comment>
<protein>
    <recommendedName>
        <fullName evidence="4">DUF3221 domain-containing protein</fullName>
    </recommendedName>
</protein>
<dbReference type="AlphaFoldDB" id="A0A3D8PLM1"/>
<feature type="signal peptide" evidence="1">
    <location>
        <begin position="1"/>
        <end position="18"/>
    </location>
</feature>
<dbReference type="Proteomes" id="UP000257143">
    <property type="component" value="Unassembled WGS sequence"/>
</dbReference>
<dbReference type="PROSITE" id="PS51257">
    <property type="entry name" value="PROKAR_LIPOPROTEIN"/>
    <property type="match status" value="1"/>
</dbReference>
<evidence type="ECO:0000313" key="3">
    <source>
        <dbReference type="Proteomes" id="UP000257143"/>
    </source>
</evidence>
<name>A0A3D8PLM1_9BACI</name>
<reference evidence="3" key="1">
    <citation type="submission" date="2017-11" db="EMBL/GenBank/DDBJ databases">
        <authorList>
            <person name="Zhu W."/>
        </authorList>
    </citation>
    <scope>NUCLEOTIDE SEQUENCE [LARGE SCALE GENOMIC DNA]</scope>
    <source>
        <strain evidence="3">CAU 1183</strain>
    </source>
</reference>
<gene>
    <name evidence="2" type="ORF">CWR48_18255</name>
</gene>
<evidence type="ECO:0000313" key="2">
    <source>
        <dbReference type="EMBL" id="RDW16129.1"/>
    </source>
</evidence>
<keyword evidence="3" id="KW-1185">Reference proteome</keyword>
<dbReference type="OrthoDB" id="2357229at2"/>
<feature type="chain" id="PRO_5039409173" description="DUF3221 domain-containing protein" evidence="1">
    <location>
        <begin position="19"/>
        <end position="110"/>
    </location>
</feature>
<evidence type="ECO:0008006" key="4">
    <source>
        <dbReference type="Google" id="ProtNLM"/>
    </source>
</evidence>
<dbReference type="EMBL" id="PIOC01000028">
    <property type="protein sequence ID" value="RDW16129.1"/>
    <property type="molecule type" value="Genomic_DNA"/>
</dbReference>
<proteinExistence type="predicted"/>
<dbReference type="RefSeq" id="WP_115774759.1">
    <property type="nucleotide sequence ID" value="NZ_PIOC01000028.1"/>
</dbReference>
<sequence>MKRLLIILMFAMVLTACNQDSTSGGSYSIVVVINGIEYNGTNGNLTDYEIDEEIGRVTKKVEPQIFPENNQSNFYEEDTVIYSVKNETDFIIVENTKGEQSLLQKPSDSN</sequence>